<evidence type="ECO:0000256" key="1">
    <source>
        <dbReference type="ARBA" id="ARBA00001070"/>
    </source>
</evidence>
<dbReference type="PANTHER" id="PTHR42881">
    <property type="entry name" value="PROLYL ENDOPEPTIDASE"/>
    <property type="match status" value="1"/>
</dbReference>
<protein>
    <recommendedName>
        <fullName evidence="2">prolyl oligopeptidase</fullName>
        <ecNumber evidence="2">3.4.21.26</ecNumber>
    </recommendedName>
</protein>
<dbReference type="GO" id="GO:0005829">
    <property type="term" value="C:cytosol"/>
    <property type="evidence" value="ECO:0007669"/>
    <property type="project" value="TreeGrafter"/>
</dbReference>
<evidence type="ECO:0000313" key="5">
    <source>
        <dbReference type="Proteomes" id="UP000317716"/>
    </source>
</evidence>
<dbReference type="SUPFAM" id="SSF53474">
    <property type="entry name" value="alpha/beta-Hydrolases"/>
    <property type="match status" value="1"/>
</dbReference>
<dbReference type="InterPro" id="IPR029058">
    <property type="entry name" value="AB_hydrolase_fold"/>
</dbReference>
<dbReference type="Pfam" id="PF00326">
    <property type="entry name" value="Peptidase_S9"/>
    <property type="match status" value="1"/>
</dbReference>
<dbReference type="InterPro" id="IPR002470">
    <property type="entry name" value="Peptidase_S9A"/>
</dbReference>
<feature type="domain" description="Peptidase S9 prolyl oligopeptidase catalytic" evidence="3">
    <location>
        <begin position="252"/>
        <end position="460"/>
    </location>
</feature>
<dbReference type="PRINTS" id="PR00862">
    <property type="entry name" value="PROLIGOPTASE"/>
</dbReference>
<dbReference type="PANTHER" id="PTHR42881:SF2">
    <property type="entry name" value="PROLYL ENDOPEPTIDASE"/>
    <property type="match status" value="1"/>
</dbReference>
<dbReference type="Gene3D" id="3.40.50.1820">
    <property type="entry name" value="alpha/beta hydrolase"/>
    <property type="match status" value="1"/>
</dbReference>
<dbReference type="InterPro" id="IPR001375">
    <property type="entry name" value="Peptidase_S9_cat"/>
</dbReference>
<dbReference type="GO" id="GO:0006508">
    <property type="term" value="P:proteolysis"/>
    <property type="evidence" value="ECO:0007669"/>
    <property type="project" value="InterPro"/>
</dbReference>
<dbReference type="AlphaFoldDB" id="A0A538STN9"/>
<evidence type="ECO:0000313" key="4">
    <source>
        <dbReference type="EMBL" id="TMQ54740.1"/>
    </source>
</evidence>
<organism evidence="4 5">
    <name type="scientific">Eiseniibacteriota bacterium</name>
    <dbReference type="NCBI Taxonomy" id="2212470"/>
    <lineage>
        <taxon>Bacteria</taxon>
        <taxon>Candidatus Eiseniibacteriota</taxon>
    </lineage>
</organism>
<comment type="caution">
    <text evidence="4">The sequence shown here is derived from an EMBL/GenBank/DDBJ whole genome shotgun (WGS) entry which is preliminary data.</text>
</comment>
<comment type="catalytic activity">
    <reaction evidence="1">
        <text>Hydrolysis of Pro-|-Xaa &gt;&gt; Ala-|-Xaa in oligopeptides.</text>
        <dbReference type="EC" id="3.4.21.26"/>
    </reaction>
</comment>
<evidence type="ECO:0000256" key="2">
    <source>
        <dbReference type="ARBA" id="ARBA00011897"/>
    </source>
</evidence>
<sequence>MPTPTPTSYAIGKIKHGDANPLTLYAAKLPPTGDLTKREGMASPWKMICDAADSVEDFAVHGDEIYLMTARAAPRFKVLREKLASPGFASAETLVPASEAVISGVASAKDALYIESRDGAAGRVARLGYGAGAKLEPLTLPEKYPSCAIASAAPDVDGVLVQTTAWTRAGKTYAYDPAQKAFADTKLNPIGKFDALPGFESVEVMVPGHDGVKIPLSIIYKSGLKLDGSNPTLLSGYGAYGLSRNVQYIPTMIAWLERGGVYAVAHVRGGGEYGEEWHKAGQKQTKPNTWKDFISCAEYLIAKGYTSPARLAGQGGSAGGILIGRAVTERPDLFAAGLFDVGCLDALRMETTMNGVPNIPEFGTVKNADEFKALLEMSAYHHVKDGAKYPAVMLSHGVNDPRVEPWMSAKMCARLQAATASGKPVLFRVDYHAGHGIGSTKAQLQESTADKFVFMLWQMGVIKPLP</sequence>
<dbReference type="InterPro" id="IPR051167">
    <property type="entry name" value="Prolyl_oligopep/macrocyclase"/>
</dbReference>
<dbReference type="EMBL" id="VBOS01000250">
    <property type="protein sequence ID" value="TMQ54740.1"/>
    <property type="molecule type" value="Genomic_DNA"/>
</dbReference>
<dbReference type="EC" id="3.4.21.26" evidence="2"/>
<name>A0A538STN9_UNCEI</name>
<dbReference type="Proteomes" id="UP000317716">
    <property type="component" value="Unassembled WGS sequence"/>
</dbReference>
<reference evidence="4 5" key="1">
    <citation type="journal article" date="2019" name="Nat. Microbiol.">
        <title>Mediterranean grassland soil C-N compound turnover is dependent on rainfall and depth, and is mediated by genomically divergent microorganisms.</title>
        <authorList>
            <person name="Diamond S."/>
            <person name="Andeer P.F."/>
            <person name="Li Z."/>
            <person name="Crits-Christoph A."/>
            <person name="Burstein D."/>
            <person name="Anantharaman K."/>
            <person name="Lane K.R."/>
            <person name="Thomas B.C."/>
            <person name="Pan C."/>
            <person name="Northen T.R."/>
            <person name="Banfield J.F."/>
        </authorList>
    </citation>
    <scope>NUCLEOTIDE SEQUENCE [LARGE SCALE GENOMIC DNA]</scope>
    <source>
        <strain evidence="4">WS_2</strain>
    </source>
</reference>
<evidence type="ECO:0000259" key="3">
    <source>
        <dbReference type="Pfam" id="PF00326"/>
    </source>
</evidence>
<accession>A0A538STN9</accession>
<dbReference type="GO" id="GO:0070012">
    <property type="term" value="F:oligopeptidase activity"/>
    <property type="evidence" value="ECO:0007669"/>
    <property type="project" value="TreeGrafter"/>
</dbReference>
<gene>
    <name evidence="4" type="ORF">E6K72_07380</name>
</gene>
<proteinExistence type="predicted"/>
<dbReference type="GO" id="GO:0004252">
    <property type="term" value="F:serine-type endopeptidase activity"/>
    <property type="evidence" value="ECO:0007669"/>
    <property type="project" value="UniProtKB-EC"/>
</dbReference>